<feature type="domain" description="Cadherin" evidence="9">
    <location>
        <begin position="514"/>
        <end position="621"/>
    </location>
</feature>
<feature type="domain" description="Cadherin" evidence="9">
    <location>
        <begin position="1071"/>
        <end position="1171"/>
    </location>
</feature>
<feature type="domain" description="Cadherin" evidence="9">
    <location>
        <begin position="965"/>
        <end position="1070"/>
    </location>
</feature>
<accession>A0ABY7DIH6</accession>
<dbReference type="PROSITE" id="PS00232">
    <property type="entry name" value="CADHERIN_1"/>
    <property type="match status" value="3"/>
</dbReference>
<gene>
    <name evidence="10" type="ORF">MAR_029101</name>
</gene>
<feature type="domain" description="Cadherin" evidence="9">
    <location>
        <begin position="398"/>
        <end position="513"/>
    </location>
</feature>
<keyword evidence="3" id="KW-0677">Repeat</keyword>
<proteinExistence type="predicted"/>
<evidence type="ECO:0000256" key="1">
    <source>
        <dbReference type="ARBA" id="ARBA00004370"/>
    </source>
</evidence>
<keyword evidence="5 8" id="KW-1133">Transmembrane helix</keyword>
<feature type="transmembrane region" description="Helical" evidence="8">
    <location>
        <begin position="1635"/>
        <end position="1661"/>
    </location>
</feature>
<protein>
    <submittedName>
        <fullName evidence="10">CAD87-like protein</fullName>
    </submittedName>
</protein>
<dbReference type="PROSITE" id="PS50268">
    <property type="entry name" value="CADHERIN_2"/>
    <property type="match status" value="10"/>
</dbReference>
<keyword evidence="6 8" id="KW-0472">Membrane</keyword>
<dbReference type="InterPro" id="IPR020894">
    <property type="entry name" value="Cadherin_CS"/>
</dbReference>
<evidence type="ECO:0000313" key="10">
    <source>
        <dbReference type="EMBL" id="WAQ96411.1"/>
    </source>
</evidence>
<evidence type="ECO:0000259" key="9">
    <source>
        <dbReference type="PROSITE" id="PS50268"/>
    </source>
</evidence>
<dbReference type="Pfam" id="PF00028">
    <property type="entry name" value="Cadherin"/>
    <property type="match status" value="4"/>
</dbReference>
<dbReference type="InterPro" id="IPR002126">
    <property type="entry name" value="Cadherin-like_dom"/>
</dbReference>
<reference evidence="10" key="1">
    <citation type="submission" date="2022-11" db="EMBL/GenBank/DDBJ databases">
        <title>Centuries of genome instability and evolution in soft-shell clam transmissible cancer (bioRxiv).</title>
        <authorList>
            <person name="Hart S.F.M."/>
            <person name="Yonemitsu M.A."/>
            <person name="Giersch R.M."/>
            <person name="Beal B.F."/>
            <person name="Arriagada G."/>
            <person name="Davis B.W."/>
            <person name="Ostrander E.A."/>
            <person name="Goff S.P."/>
            <person name="Metzger M.J."/>
        </authorList>
    </citation>
    <scope>NUCLEOTIDE SEQUENCE</scope>
    <source>
        <strain evidence="10">MELC-2E11</strain>
        <tissue evidence="10">Siphon/mantle</tissue>
    </source>
</reference>
<evidence type="ECO:0000256" key="3">
    <source>
        <dbReference type="ARBA" id="ARBA00022737"/>
    </source>
</evidence>
<dbReference type="InterPro" id="IPR015919">
    <property type="entry name" value="Cadherin-like_sf"/>
</dbReference>
<dbReference type="EMBL" id="CP111013">
    <property type="protein sequence ID" value="WAQ96411.1"/>
    <property type="molecule type" value="Genomic_DNA"/>
</dbReference>
<organism evidence="10 11">
    <name type="scientific">Mya arenaria</name>
    <name type="common">Soft-shell clam</name>
    <dbReference type="NCBI Taxonomy" id="6604"/>
    <lineage>
        <taxon>Eukaryota</taxon>
        <taxon>Metazoa</taxon>
        <taxon>Spiralia</taxon>
        <taxon>Lophotrochozoa</taxon>
        <taxon>Mollusca</taxon>
        <taxon>Bivalvia</taxon>
        <taxon>Autobranchia</taxon>
        <taxon>Heteroconchia</taxon>
        <taxon>Euheterodonta</taxon>
        <taxon>Imparidentia</taxon>
        <taxon>Neoheterodontei</taxon>
        <taxon>Myida</taxon>
        <taxon>Myoidea</taxon>
        <taxon>Myidae</taxon>
        <taxon>Mya</taxon>
    </lineage>
</organism>
<dbReference type="SMART" id="SM00112">
    <property type="entry name" value="CA"/>
    <property type="match status" value="12"/>
</dbReference>
<dbReference type="CDD" id="cd11304">
    <property type="entry name" value="Cadherin_repeat"/>
    <property type="match status" value="9"/>
</dbReference>
<evidence type="ECO:0000256" key="8">
    <source>
        <dbReference type="SAM" id="Phobius"/>
    </source>
</evidence>
<dbReference type="PANTHER" id="PTHR24026">
    <property type="entry name" value="FAT ATYPICAL CADHERIN-RELATED"/>
    <property type="match status" value="1"/>
</dbReference>
<evidence type="ECO:0000256" key="5">
    <source>
        <dbReference type="ARBA" id="ARBA00022989"/>
    </source>
</evidence>
<dbReference type="SUPFAM" id="SSF49313">
    <property type="entry name" value="Cadherin-like"/>
    <property type="match status" value="10"/>
</dbReference>
<feature type="domain" description="Cadherin" evidence="9">
    <location>
        <begin position="1172"/>
        <end position="1293"/>
    </location>
</feature>
<feature type="domain" description="Cadherin" evidence="9">
    <location>
        <begin position="1295"/>
        <end position="1387"/>
    </location>
</feature>
<comment type="subcellular location">
    <subcellularLocation>
        <location evidence="1">Membrane</location>
    </subcellularLocation>
</comment>
<feature type="domain" description="Cadherin" evidence="9">
    <location>
        <begin position="1395"/>
        <end position="1512"/>
    </location>
</feature>
<feature type="domain" description="Cadherin" evidence="9">
    <location>
        <begin position="621"/>
        <end position="726"/>
    </location>
</feature>
<sequence length="1697" mass="189628">GGLSFTSVTRTNTSIALLQPSPNESTALTLSVYDSIKKKRKPVHEMSYELTTFELQPITIASGYLRGGILIPDVLSADAIPAFNSTEKQLFIDKLKYGINEEQREFELMTIHCTDPENPQDQLSILLENGGNFVSISPTGRAFTRVRVKTLDFDVGKTSQQEQNEKSVVLTCSKGGSVYDRIEAKLKINDINDNAPEWINDVYIGNIDEEINEQLPYKVPMRTQILIIDKDGVDNNIITPNCSLVEIAPGNKNEPCEKYFSFKVLSYQNPLDQEYTYWTIDVFTIKRVFTGISTLRLVVEIVNKPNLVTEQTLKSQTRNFLIYVRDIQNLPPIFDQNSLSFSMNESTQPGDQVEFGRNIEEIQTLLDLNFEETQMAIEYDPDQRANRNPMNTTSTLVVRVIDSNDNPPRFSQDVYTYDITELTNIVVNDYRQLTGNFQIDVSDSDSFLYNKFRVSIVEGGQNGNFSLLNFTEGQKTSSFLIYLRAEDILRPDLQSEAIVNINILDANDNFPLFSQPTYVCNVQENQEPGILTQTGCSLTARDADSGAFGEVTGYEVNDNTNTFTIDENGNLFLERPLDFETQSVYTFTATAYDGGTLDDRKSGTAFVNVVVGNIVEDGPQFTQTYSSTLYEDSLELQPAIILQAVNIETQGDIIYSLVRIEPATIPLNTIRVNSTTGVVSVINYVDYKTTQNGTIFLTFRATTGALFSETVATIVVFDLNNYAPEFLPLGQTTFSAIIYENATAGDVVIDLNVRDRDETGLNGQVEFKILSGDNDVFLIRSDSGEIIIGDSSTLDVERQSRYNIEVEAGDKGTPPRYASVMVNIQILDSNNKNPRFLKELYVFQINENAAINTRIGNVIANDTDSTNSLEYSIDFTSVNFEKGGNQLDTYIDAEKIVSMQPLTGEIRVAGTINRALFDGMDFKVVVQDINAPANGPRQTATASVLIFILADPDPRIYFDAPWTRQNPIIRKTYSETNNVGYQILVLRATDPAVPETVQIYREMSGSDPNDYFEISNSSVIIKKRIDYETLPALDKTISVVVLAISRNEDRTATATVIIDVQDLNDNEPQFDRLSYTFAVPEDKKYPYTVGEVIARDADSSSYGEIEYFLAGSRNEDFDETKAVIIVSQTAVLDYESYKEYNIELIATDKQFPVSTTLIINIGDKNDVIPHFDERIYNFSIIGTQDTGRDVGYVFAMDEDSGLNGDVDYSIVSSTNQGYNYFGIETVDVPSSRPDEKLKRGRIYVRRSLQALADRTVFNMTVYARDKGSPPLDPGKCIVIITVSKGVQDMKPKWDENLNTKVQIPEGTPIGNVVYTVKAYAANATSGIIYSFAGFGDALKDYENFNIDPNTGVITLQIRATDSMNDTLTNQFLLIVEVLDIEDNDPSFLDCPGRQYPIPVVASVSESMMPPRFVYQVLACDLDQPPHDDIKYSKPDIIEKFTLNSTTGDIHTAAILDREVKDEYLLCVQVSQVVGNNRKKRDLTADLTAKNISSTVLFIQVIVIDENDEGPKFINHSVINERSNFIRVVINKPADTGVETQIGNLLKRLNSLESNVFYKVMSISNHVISNDAAPSFESTDVCLVVVRNNNVMSSLDAAKRLNNERSVTQALNEYEALDPGPCDPAKSVYPVGWESYWWVLVAFAIFIFICCIILIALIVALFEQFRSIKLDGSGNQSFYQVHSRTSAVPTAFETMQTP</sequence>
<evidence type="ECO:0000256" key="2">
    <source>
        <dbReference type="ARBA" id="ARBA00022692"/>
    </source>
</evidence>
<evidence type="ECO:0000256" key="7">
    <source>
        <dbReference type="PROSITE-ProRule" id="PRU00043"/>
    </source>
</evidence>
<feature type="domain" description="Cadherin" evidence="9">
    <location>
        <begin position="730"/>
        <end position="836"/>
    </location>
</feature>
<evidence type="ECO:0000256" key="6">
    <source>
        <dbReference type="ARBA" id="ARBA00023136"/>
    </source>
</evidence>
<dbReference type="PANTHER" id="PTHR24026:SF126">
    <property type="entry name" value="PROTOCADHERIN FAT 4"/>
    <property type="match status" value="1"/>
</dbReference>
<evidence type="ECO:0000256" key="4">
    <source>
        <dbReference type="ARBA" id="ARBA00022837"/>
    </source>
</evidence>
<dbReference type="Gene3D" id="2.60.40.60">
    <property type="entry name" value="Cadherins"/>
    <property type="match status" value="11"/>
</dbReference>
<keyword evidence="4 7" id="KW-0106">Calcium</keyword>
<keyword evidence="2 8" id="KW-0812">Transmembrane</keyword>
<keyword evidence="11" id="KW-1185">Reference proteome</keyword>
<feature type="non-terminal residue" evidence="10">
    <location>
        <position position="1697"/>
    </location>
</feature>
<name>A0ABY7DIH6_MYAAR</name>
<evidence type="ECO:0000313" key="11">
    <source>
        <dbReference type="Proteomes" id="UP001164746"/>
    </source>
</evidence>
<feature type="domain" description="Cadherin" evidence="9">
    <location>
        <begin position="837"/>
        <end position="956"/>
    </location>
</feature>
<dbReference type="Proteomes" id="UP001164746">
    <property type="component" value="Chromosome 2"/>
</dbReference>
<dbReference type="PRINTS" id="PR00205">
    <property type="entry name" value="CADHERIN"/>
</dbReference>